<accession>A0A078LFX9</accession>
<sequence>MQLENLTNIIHEEAKKLAKTNNKAEISHYDMLLRDIIALSLSLRHQGSENLRIAGNKMLRNLQWILDERSDLHSIISELHHESGGSVSKDNEVIKNTSAHIEFLGLCNKSK</sequence>
<name>A0A078LFX9_CITKO</name>
<protein>
    <submittedName>
        <fullName evidence="1">Uncharacterized protein</fullName>
    </submittedName>
</protein>
<evidence type="ECO:0000313" key="1">
    <source>
        <dbReference type="EMBL" id="CDZ83976.1"/>
    </source>
</evidence>
<gene>
    <name evidence="1" type="ORF">BN1086_02110</name>
</gene>
<proteinExistence type="predicted"/>
<dbReference type="EMBL" id="LK931336">
    <property type="protein sequence ID" value="CDZ83976.1"/>
    <property type="molecule type" value="Genomic_DNA"/>
</dbReference>
<dbReference type="AlphaFoldDB" id="A0A078LFX9"/>
<organism evidence="1">
    <name type="scientific">Citrobacter koseri</name>
    <name type="common">Citrobacter diversus</name>
    <dbReference type="NCBI Taxonomy" id="545"/>
    <lineage>
        <taxon>Bacteria</taxon>
        <taxon>Pseudomonadati</taxon>
        <taxon>Pseudomonadota</taxon>
        <taxon>Gammaproteobacteria</taxon>
        <taxon>Enterobacterales</taxon>
        <taxon>Enterobacteriaceae</taxon>
        <taxon>Citrobacter</taxon>
    </lineage>
</organism>
<reference evidence="1" key="1">
    <citation type="submission" date="2014-06" db="EMBL/GenBank/DDBJ databases">
        <authorList>
            <person name="Urmite Genomes Urmite Genomes"/>
        </authorList>
    </citation>
    <scope>NUCLEOTIDE SEQUENCE</scope>
</reference>
<dbReference type="PATRIC" id="fig|545.12.peg.2125"/>